<protein>
    <recommendedName>
        <fullName evidence="7 8">Small ribosomal subunit protein bS20</fullName>
    </recommendedName>
</protein>
<evidence type="ECO:0000256" key="1">
    <source>
        <dbReference type="ARBA" id="ARBA00003134"/>
    </source>
</evidence>
<proteinExistence type="inferred from homology"/>
<dbReference type="SUPFAM" id="SSF46992">
    <property type="entry name" value="Ribosomal protein S20"/>
    <property type="match status" value="1"/>
</dbReference>
<keyword evidence="3 8" id="KW-0699">rRNA-binding</keyword>
<dbReference type="Gene3D" id="1.20.58.110">
    <property type="entry name" value="Ribosomal protein S20"/>
    <property type="match status" value="1"/>
</dbReference>
<keyword evidence="6 8" id="KW-0687">Ribonucleoprotein</keyword>
<comment type="similarity">
    <text evidence="2 8">Belongs to the bacterial ribosomal protein bS20 family.</text>
</comment>
<dbReference type="HAMAP" id="MF_00500">
    <property type="entry name" value="Ribosomal_bS20"/>
    <property type="match status" value="1"/>
</dbReference>
<gene>
    <name evidence="8" type="primary">rpsT</name>
    <name evidence="10" type="ORF">FD09_GL001337</name>
</gene>
<evidence type="ECO:0000313" key="11">
    <source>
        <dbReference type="Proteomes" id="UP000051330"/>
    </source>
</evidence>
<evidence type="ECO:0000256" key="6">
    <source>
        <dbReference type="ARBA" id="ARBA00023274"/>
    </source>
</evidence>
<dbReference type="AlphaFoldDB" id="A0A0R1N1P6"/>
<evidence type="ECO:0000256" key="5">
    <source>
        <dbReference type="ARBA" id="ARBA00022980"/>
    </source>
</evidence>
<dbReference type="GO" id="GO:0003735">
    <property type="term" value="F:structural constituent of ribosome"/>
    <property type="evidence" value="ECO:0007669"/>
    <property type="project" value="InterPro"/>
</dbReference>
<feature type="compositionally biased region" description="Basic residues" evidence="9">
    <location>
        <begin position="1"/>
        <end position="15"/>
    </location>
</feature>
<dbReference type="PATRIC" id="fig|1423792.3.peg.1356"/>
<dbReference type="Pfam" id="PF01649">
    <property type="entry name" value="Ribosomal_S20p"/>
    <property type="match status" value="1"/>
</dbReference>
<keyword evidence="11" id="KW-1185">Reference proteome</keyword>
<evidence type="ECO:0000256" key="9">
    <source>
        <dbReference type="SAM" id="MobiDB-lite"/>
    </source>
</evidence>
<dbReference type="OrthoDB" id="9808392at2"/>
<dbReference type="GO" id="GO:0005829">
    <property type="term" value="C:cytosol"/>
    <property type="evidence" value="ECO:0007669"/>
    <property type="project" value="TreeGrafter"/>
</dbReference>
<evidence type="ECO:0000256" key="3">
    <source>
        <dbReference type="ARBA" id="ARBA00022730"/>
    </source>
</evidence>
<dbReference type="EMBL" id="AZEC01000002">
    <property type="protein sequence ID" value="KRL14173.1"/>
    <property type="molecule type" value="Genomic_DNA"/>
</dbReference>
<keyword evidence="5 8" id="KW-0689">Ribosomal protein</keyword>
<accession>A0A0R1N1P6</accession>
<dbReference type="PANTHER" id="PTHR33398">
    <property type="entry name" value="30S RIBOSOMAL PROTEIN S20"/>
    <property type="match status" value="1"/>
</dbReference>
<dbReference type="GO" id="GO:0006412">
    <property type="term" value="P:translation"/>
    <property type="evidence" value="ECO:0007669"/>
    <property type="project" value="UniProtKB-UniRule"/>
</dbReference>
<dbReference type="GO" id="GO:0070181">
    <property type="term" value="F:small ribosomal subunit rRNA binding"/>
    <property type="evidence" value="ECO:0007669"/>
    <property type="project" value="TreeGrafter"/>
</dbReference>
<feature type="region of interest" description="Disordered" evidence="9">
    <location>
        <begin position="1"/>
        <end position="22"/>
    </location>
</feature>
<dbReference type="InterPro" id="IPR002583">
    <property type="entry name" value="Ribosomal_bS20"/>
</dbReference>
<evidence type="ECO:0000256" key="7">
    <source>
        <dbReference type="ARBA" id="ARBA00035136"/>
    </source>
</evidence>
<evidence type="ECO:0000313" key="10">
    <source>
        <dbReference type="EMBL" id="KRL14173.1"/>
    </source>
</evidence>
<dbReference type="PANTHER" id="PTHR33398:SF1">
    <property type="entry name" value="SMALL RIBOSOMAL SUBUNIT PROTEIN BS20C"/>
    <property type="match status" value="1"/>
</dbReference>
<organism evidence="10 11">
    <name type="scientific">Schleiferilactobacillus perolens DSM 12744</name>
    <dbReference type="NCBI Taxonomy" id="1423792"/>
    <lineage>
        <taxon>Bacteria</taxon>
        <taxon>Bacillati</taxon>
        <taxon>Bacillota</taxon>
        <taxon>Bacilli</taxon>
        <taxon>Lactobacillales</taxon>
        <taxon>Lactobacillaceae</taxon>
        <taxon>Schleiferilactobacillus</taxon>
    </lineage>
</organism>
<dbReference type="InterPro" id="IPR036510">
    <property type="entry name" value="Ribosomal_bS20_sf"/>
</dbReference>
<dbReference type="Proteomes" id="UP000051330">
    <property type="component" value="Unassembled WGS sequence"/>
</dbReference>
<reference evidence="10 11" key="1">
    <citation type="journal article" date="2015" name="Genome Announc.">
        <title>Expanding the biotechnology potential of lactobacilli through comparative genomics of 213 strains and associated genera.</title>
        <authorList>
            <person name="Sun Z."/>
            <person name="Harris H.M."/>
            <person name="McCann A."/>
            <person name="Guo C."/>
            <person name="Argimon S."/>
            <person name="Zhang W."/>
            <person name="Yang X."/>
            <person name="Jeffery I.B."/>
            <person name="Cooney J.C."/>
            <person name="Kagawa T.F."/>
            <person name="Liu W."/>
            <person name="Song Y."/>
            <person name="Salvetti E."/>
            <person name="Wrobel A."/>
            <person name="Rasinkangas P."/>
            <person name="Parkhill J."/>
            <person name="Rea M.C."/>
            <person name="O'Sullivan O."/>
            <person name="Ritari J."/>
            <person name="Douillard F.P."/>
            <person name="Paul Ross R."/>
            <person name="Yang R."/>
            <person name="Briner A.E."/>
            <person name="Felis G.E."/>
            <person name="de Vos W.M."/>
            <person name="Barrangou R."/>
            <person name="Klaenhammer T.R."/>
            <person name="Caufield P.W."/>
            <person name="Cui Y."/>
            <person name="Zhang H."/>
            <person name="O'Toole P.W."/>
        </authorList>
    </citation>
    <scope>NUCLEOTIDE SEQUENCE [LARGE SCALE GENOMIC DNA]</scope>
    <source>
        <strain evidence="10 11">DSM 12744</strain>
    </source>
</reference>
<dbReference type="NCBIfam" id="TIGR00029">
    <property type="entry name" value="S20"/>
    <property type="match status" value="1"/>
</dbReference>
<dbReference type="RefSeq" id="WP_057818142.1">
    <property type="nucleotide sequence ID" value="NZ_AZEC01000002.1"/>
</dbReference>
<dbReference type="STRING" id="1423792.FD09_GL001337"/>
<evidence type="ECO:0000256" key="8">
    <source>
        <dbReference type="HAMAP-Rule" id="MF_00500"/>
    </source>
</evidence>
<evidence type="ECO:0000256" key="2">
    <source>
        <dbReference type="ARBA" id="ARBA00007634"/>
    </source>
</evidence>
<comment type="function">
    <text evidence="1 8">Binds directly to 16S ribosomal RNA.</text>
</comment>
<sequence>MPQIKSAKKRVKTATKAKLQNASQKSAMRTAVKNFLTANEAGADNKQDLYTAAISKIDWAHNKGLIHANKAARDKSRLTRLLNK</sequence>
<dbReference type="GO" id="GO:0015935">
    <property type="term" value="C:small ribosomal subunit"/>
    <property type="evidence" value="ECO:0007669"/>
    <property type="project" value="TreeGrafter"/>
</dbReference>
<comment type="caution">
    <text evidence="10">The sequence shown here is derived from an EMBL/GenBank/DDBJ whole genome shotgun (WGS) entry which is preliminary data.</text>
</comment>
<evidence type="ECO:0000256" key="4">
    <source>
        <dbReference type="ARBA" id="ARBA00022884"/>
    </source>
</evidence>
<dbReference type="FunFam" id="1.20.58.110:FF:000001">
    <property type="entry name" value="30S ribosomal protein S20"/>
    <property type="match status" value="1"/>
</dbReference>
<keyword evidence="4 8" id="KW-0694">RNA-binding</keyword>
<name>A0A0R1N1P6_9LACO</name>